<dbReference type="EMBL" id="JABSTU010005761">
    <property type="protein sequence ID" value="KAH7938682.1"/>
    <property type="molecule type" value="Genomic_DNA"/>
</dbReference>
<dbReference type="Proteomes" id="UP000821866">
    <property type="component" value="Unassembled WGS sequence"/>
</dbReference>
<name>A0A9J6CW07_RHIMP</name>
<gene>
    <name evidence="2" type="ORF">HPB51_028800</name>
</gene>
<protein>
    <submittedName>
        <fullName evidence="2">Uncharacterized protein</fullName>
    </submittedName>
</protein>
<comment type="caution">
    <text evidence="2">The sequence shown here is derived from an EMBL/GenBank/DDBJ whole genome shotgun (WGS) entry which is preliminary data.</text>
</comment>
<dbReference type="AlphaFoldDB" id="A0A9J6CW07"/>
<evidence type="ECO:0000256" key="1">
    <source>
        <dbReference type="SAM" id="MobiDB-lite"/>
    </source>
</evidence>
<proteinExistence type="predicted"/>
<reference evidence="2" key="1">
    <citation type="journal article" date="2020" name="Cell">
        <title>Large-Scale Comparative Analyses of Tick Genomes Elucidate Their Genetic Diversity and Vector Capacities.</title>
        <authorList>
            <consortium name="Tick Genome and Microbiome Consortium (TIGMIC)"/>
            <person name="Jia N."/>
            <person name="Wang J."/>
            <person name="Shi W."/>
            <person name="Du L."/>
            <person name="Sun Y."/>
            <person name="Zhan W."/>
            <person name="Jiang J.F."/>
            <person name="Wang Q."/>
            <person name="Zhang B."/>
            <person name="Ji P."/>
            <person name="Bell-Sakyi L."/>
            <person name="Cui X.M."/>
            <person name="Yuan T.T."/>
            <person name="Jiang B.G."/>
            <person name="Yang W.F."/>
            <person name="Lam T.T."/>
            <person name="Chang Q.C."/>
            <person name="Ding S.J."/>
            <person name="Wang X.J."/>
            <person name="Zhu J.G."/>
            <person name="Ruan X.D."/>
            <person name="Zhao L."/>
            <person name="Wei J.T."/>
            <person name="Ye R.Z."/>
            <person name="Que T.C."/>
            <person name="Du C.H."/>
            <person name="Zhou Y.H."/>
            <person name="Cheng J.X."/>
            <person name="Dai P.F."/>
            <person name="Guo W.B."/>
            <person name="Han X.H."/>
            <person name="Huang E.J."/>
            <person name="Li L.F."/>
            <person name="Wei W."/>
            <person name="Gao Y.C."/>
            <person name="Liu J.Z."/>
            <person name="Shao H.Z."/>
            <person name="Wang X."/>
            <person name="Wang C.C."/>
            <person name="Yang T.C."/>
            <person name="Huo Q.B."/>
            <person name="Li W."/>
            <person name="Chen H.Y."/>
            <person name="Chen S.E."/>
            <person name="Zhou L.G."/>
            <person name="Ni X.B."/>
            <person name="Tian J.H."/>
            <person name="Sheng Y."/>
            <person name="Liu T."/>
            <person name="Pan Y.S."/>
            <person name="Xia L.Y."/>
            <person name="Li J."/>
            <person name="Zhao F."/>
            <person name="Cao W.C."/>
        </authorList>
    </citation>
    <scope>NUCLEOTIDE SEQUENCE</scope>
    <source>
        <strain evidence="2">Rmic-2018</strain>
    </source>
</reference>
<sequence>MEEAVETEAIVSLTWRYLRLDGLREVTAPGEKGTIRRSSSTVALLLATAETRPPWDGQLGQQPGNADRRPPASSPPLASRPARETSTISASQYKARHNFLAEATDPKVTMLISLLMDDDTLFELAFGTLLCTVVGSKMWPGFAHCLAKTRGTLRNLTLQSAGFYSPPDCKMIVFQELDVVPSSRLCRGT</sequence>
<keyword evidence="3" id="KW-1185">Reference proteome</keyword>
<organism evidence="2 3">
    <name type="scientific">Rhipicephalus microplus</name>
    <name type="common">Cattle tick</name>
    <name type="synonym">Boophilus microplus</name>
    <dbReference type="NCBI Taxonomy" id="6941"/>
    <lineage>
        <taxon>Eukaryota</taxon>
        <taxon>Metazoa</taxon>
        <taxon>Ecdysozoa</taxon>
        <taxon>Arthropoda</taxon>
        <taxon>Chelicerata</taxon>
        <taxon>Arachnida</taxon>
        <taxon>Acari</taxon>
        <taxon>Parasitiformes</taxon>
        <taxon>Ixodida</taxon>
        <taxon>Ixodoidea</taxon>
        <taxon>Ixodidae</taxon>
        <taxon>Rhipicephalinae</taxon>
        <taxon>Rhipicephalus</taxon>
        <taxon>Boophilus</taxon>
    </lineage>
</organism>
<accession>A0A9J6CW07</accession>
<evidence type="ECO:0000313" key="3">
    <source>
        <dbReference type="Proteomes" id="UP000821866"/>
    </source>
</evidence>
<reference evidence="2" key="2">
    <citation type="submission" date="2021-09" db="EMBL/GenBank/DDBJ databases">
        <authorList>
            <person name="Jia N."/>
            <person name="Wang J."/>
            <person name="Shi W."/>
            <person name="Du L."/>
            <person name="Sun Y."/>
            <person name="Zhan W."/>
            <person name="Jiang J."/>
            <person name="Wang Q."/>
            <person name="Zhang B."/>
            <person name="Ji P."/>
            <person name="Sakyi L.B."/>
            <person name="Cui X."/>
            <person name="Yuan T."/>
            <person name="Jiang B."/>
            <person name="Yang W."/>
            <person name="Lam T.T.-Y."/>
            <person name="Chang Q."/>
            <person name="Ding S."/>
            <person name="Wang X."/>
            <person name="Zhu J."/>
            <person name="Ruan X."/>
            <person name="Zhao L."/>
            <person name="Wei J."/>
            <person name="Que T."/>
            <person name="Du C."/>
            <person name="Cheng J."/>
            <person name="Dai P."/>
            <person name="Han X."/>
            <person name="Huang E."/>
            <person name="Gao Y."/>
            <person name="Liu J."/>
            <person name="Shao H."/>
            <person name="Ye R."/>
            <person name="Li L."/>
            <person name="Wei W."/>
            <person name="Wang X."/>
            <person name="Wang C."/>
            <person name="Huo Q."/>
            <person name="Li W."/>
            <person name="Guo W."/>
            <person name="Chen H."/>
            <person name="Chen S."/>
            <person name="Zhou L."/>
            <person name="Zhou L."/>
            <person name="Ni X."/>
            <person name="Tian J."/>
            <person name="Zhou Y."/>
            <person name="Sheng Y."/>
            <person name="Liu T."/>
            <person name="Pan Y."/>
            <person name="Xia L."/>
            <person name="Li J."/>
            <person name="Zhao F."/>
            <person name="Cao W."/>
        </authorList>
    </citation>
    <scope>NUCLEOTIDE SEQUENCE</scope>
    <source>
        <strain evidence="2">Rmic-2018</strain>
        <tissue evidence="2">Larvae</tissue>
    </source>
</reference>
<evidence type="ECO:0000313" key="2">
    <source>
        <dbReference type="EMBL" id="KAH7938682.1"/>
    </source>
</evidence>
<feature type="region of interest" description="Disordered" evidence="1">
    <location>
        <begin position="53"/>
        <end position="86"/>
    </location>
</feature>